<dbReference type="Gene3D" id="3.40.50.2000">
    <property type="entry name" value="Glycogen Phosphorylase B"/>
    <property type="match status" value="1"/>
</dbReference>
<keyword evidence="2" id="KW-1185">Reference proteome</keyword>
<evidence type="ECO:0000313" key="2">
    <source>
        <dbReference type="Proteomes" id="UP000191901"/>
    </source>
</evidence>
<dbReference type="GO" id="GO:0016740">
    <property type="term" value="F:transferase activity"/>
    <property type="evidence" value="ECO:0007669"/>
    <property type="project" value="UniProtKB-KW"/>
</dbReference>
<dbReference type="AlphaFoldDB" id="A0A1Z3HP40"/>
<organism evidence="1 2">
    <name type="scientific">Halomicronema hongdechloris C2206</name>
    <dbReference type="NCBI Taxonomy" id="1641165"/>
    <lineage>
        <taxon>Bacteria</taxon>
        <taxon>Bacillati</taxon>
        <taxon>Cyanobacteriota</taxon>
        <taxon>Cyanophyceae</taxon>
        <taxon>Nodosilineales</taxon>
        <taxon>Nodosilineaceae</taxon>
        <taxon>Halomicronema</taxon>
    </lineage>
</organism>
<dbReference type="SUPFAM" id="SSF53756">
    <property type="entry name" value="UDP-Glycosyltransferase/glycogen phosphorylase"/>
    <property type="match status" value="1"/>
</dbReference>
<dbReference type="Pfam" id="PF13692">
    <property type="entry name" value="Glyco_trans_1_4"/>
    <property type="match status" value="1"/>
</dbReference>
<reference evidence="1 2" key="1">
    <citation type="journal article" date="2016" name="Biochim. Biophys. Acta">
        <title>Characterization of red-shifted phycobilisomes isolated from the chlorophyll f-containing cyanobacterium Halomicronema hongdechloris.</title>
        <authorList>
            <person name="Li Y."/>
            <person name="Lin Y."/>
            <person name="Garvey C.J."/>
            <person name="Birch D."/>
            <person name="Corkery R.W."/>
            <person name="Loughlin P.C."/>
            <person name="Scheer H."/>
            <person name="Willows R.D."/>
            <person name="Chen M."/>
        </authorList>
    </citation>
    <scope>NUCLEOTIDE SEQUENCE [LARGE SCALE GENOMIC DNA]</scope>
    <source>
        <strain evidence="1 2">C2206</strain>
    </source>
</reference>
<dbReference type="Proteomes" id="UP000191901">
    <property type="component" value="Chromosome"/>
</dbReference>
<dbReference type="PANTHER" id="PTHR12526">
    <property type="entry name" value="GLYCOSYLTRANSFERASE"/>
    <property type="match status" value="1"/>
</dbReference>
<dbReference type="KEGG" id="hhg:XM38_030090"/>
<evidence type="ECO:0000313" key="1">
    <source>
        <dbReference type="EMBL" id="ASC72055.1"/>
    </source>
</evidence>
<dbReference type="RefSeq" id="WP_088430232.1">
    <property type="nucleotide sequence ID" value="NZ_CP021983.2"/>
</dbReference>
<dbReference type="OrthoDB" id="529910at2"/>
<accession>A0A1Z3HP40</accession>
<dbReference type="STRING" id="1641165.XM38_10330"/>
<sequence length="418" mass="46800">MRIGFLQTTDANSEYESGVTRYGRLLAQQGKKRGELDIQVVEVKLTAPDADACQLKEAGHKLSTCNVVHGQFSKYLWGGGWQQWQRLRQFLQSLAVPLVVTMHDIDTVLYSPAQLGQMVWQENQRQRSYAKSPSLALRSTLRQLWQQRLPDSITLLHLVQQSDRVLVCTQEEAQHLQYICGRNWHNSADIVYSSSRAHGISKLQVIPHFVEEPVLRLSPQAAKDQLGLNHRQIVTLQGFISRGKGHRLAIEALAQLPDTVMLIFAGMATSENQAFLQELRQLAADLGVTSQLLITGYLDDETLARYLWASDLALCPFSKMAASGSLSTWIALGRPILASQWPQIEAYNQLEPGAIRVFTPYTATALAKAINAQLQDSEAVSAVHQDQALARLRGRLHIAQIFEEHLTIYKSVMALEDI</sequence>
<dbReference type="EMBL" id="CP021983">
    <property type="protein sequence ID" value="ASC72055.1"/>
    <property type="molecule type" value="Genomic_DNA"/>
</dbReference>
<protein>
    <submittedName>
        <fullName evidence="1">Glycosyltransferase Type 1</fullName>
    </submittedName>
</protein>
<name>A0A1Z3HP40_9CYAN</name>
<gene>
    <name evidence="1" type="ORF">XM38_030090</name>
</gene>
<proteinExistence type="predicted"/>